<evidence type="ECO:0008006" key="3">
    <source>
        <dbReference type="Google" id="ProtNLM"/>
    </source>
</evidence>
<comment type="caution">
    <text evidence="1">The sequence shown here is derived from an EMBL/GenBank/DDBJ whole genome shotgun (WGS) entry which is preliminary data.</text>
</comment>
<organism evidence="1 2">
    <name type="scientific">Pseudoalteromonas luteoviolacea H33</name>
    <dbReference type="NCBI Taxonomy" id="1365251"/>
    <lineage>
        <taxon>Bacteria</taxon>
        <taxon>Pseudomonadati</taxon>
        <taxon>Pseudomonadota</taxon>
        <taxon>Gammaproteobacteria</taxon>
        <taxon>Alteromonadales</taxon>
        <taxon>Pseudoalteromonadaceae</taxon>
        <taxon>Pseudoalteromonas</taxon>
    </lineage>
</organism>
<accession>A0A167DXU2</accession>
<dbReference type="Proteomes" id="UP000076503">
    <property type="component" value="Unassembled WGS sequence"/>
</dbReference>
<dbReference type="PATRIC" id="fig|1365251.3.peg.2949"/>
<proteinExistence type="predicted"/>
<dbReference type="AlphaFoldDB" id="A0A167DXU2"/>
<protein>
    <recommendedName>
        <fullName evidence="3">Lipoprotein</fullName>
    </recommendedName>
</protein>
<evidence type="ECO:0000313" key="1">
    <source>
        <dbReference type="EMBL" id="KZN49729.1"/>
    </source>
</evidence>
<gene>
    <name evidence="1" type="ORF">N476_18225</name>
</gene>
<evidence type="ECO:0000313" key="2">
    <source>
        <dbReference type="Proteomes" id="UP000076503"/>
    </source>
</evidence>
<dbReference type="EMBL" id="AUXZ01000080">
    <property type="protein sequence ID" value="KZN49729.1"/>
    <property type="molecule type" value="Genomic_DNA"/>
</dbReference>
<name>A0A167DXU2_9GAMM</name>
<sequence length="133" mass="14529">MLIKDRLNVLTGSTLIIATYILTGCEGNQNLQSTGSEVQSVPKSSISNGIYNVMHDEQKFVMGACVELGYPLSISKSQASAQVQSACSRNLTHKFEADTKKSDTKLKWRVRVQGVELQCECAGYATQAGRNRP</sequence>
<dbReference type="PROSITE" id="PS51257">
    <property type="entry name" value="PROKAR_LIPOPROTEIN"/>
    <property type="match status" value="1"/>
</dbReference>
<reference evidence="1 2" key="1">
    <citation type="submission" date="2013-07" db="EMBL/GenBank/DDBJ databases">
        <title>Comparative Genomic and Metabolomic Analysis of Twelve Strains of Pseudoalteromonas luteoviolacea.</title>
        <authorList>
            <person name="Vynne N.G."/>
            <person name="Mansson M."/>
            <person name="Gram L."/>
        </authorList>
    </citation>
    <scope>NUCLEOTIDE SEQUENCE [LARGE SCALE GENOMIC DNA]</scope>
    <source>
        <strain evidence="1 2">H33</strain>
    </source>
</reference>